<reference evidence="2 3" key="1">
    <citation type="journal article" date="2020" name="G3 (Bethesda)">
        <title>Improved Reference Genome for Cyclotella cryptica CCMP332, a Model for Cell Wall Morphogenesis, Salinity Adaptation, and Lipid Production in Diatoms (Bacillariophyta).</title>
        <authorList>
            <person name="Roberts W.R."/>
            <person name="Downey K.M."/>
            <person name="Ruck E.C."/>
            <person name="Traller J.C."/>
            <person name="Alverson A.J."/>
        </authorList>
    </citation>
    <scope>NUCLEOTIDE SEQUENCE [LARGE SCALE GENOMIC DNA]</scope>
    <source>
        <strain evidence="2 3">CCMP332</strain>
    </source>
</reference>
<keyword evidence="3" id="KW-1185">Reference proteome</keyword>
<feature type="transmembrane region" description="Helical" evidence="1">
    <location>
        <begin position="153"/>
        <end position="172"/>
    </location>
</feature>
<evidence type="ECO:0000256" key="1">
    <source>
        <dbReference type="SAM" id="Phobius"/>
    </source>
</evidence>
<feature type="transmembrane region" description="Helical" evidence="1">
    <location>
        <begin position="225"/>
        <end position="247"/>
    </location>
</feature>
<keyword evidence="1" id="KW-1133">Transmembrane helix</keyword>
<proteinExistence type="predicted"/>
<name>A0ABD3PSU4_9STRA</name>
<comment type="caution">
    <text evidence="2">The sequence shown here is derived from an EMBL/GenBank/DDBJ whole genome shotgun (WGS) entry which is preliminary data.</text>
</comment>
<feature type="transmembrane region" description="Helical" evidence="1">
    <location>
        <begin position="192"/>
        <end position="213"/>
    </location>
</feature>
<sequence length="289" mass="31521">MGGIIDFSTDCPWQLYLFSFLHLFAGLFMYFIDVSKFMTLAGTPSTETESLMQRVLALSMLYVGVLFTAITYHNKRSAANITTFSNVALSCATAFLASCVFTGNASLGGIEKSWMHIGDMLTMAILVAILFCRVTQQGAEWAEKKAIGEGLGINCKTLLLFFLPITILKFFAYTDFIDPKIILADGLEMTELAHWMWTLVAVLIFECAMALSYTVFFDDSEGHEVVVATMAAMTLLAGCSVYSVQGYMSSWMGMNGSGLWIKIAVMIGVCIAAVVGGRMGGHRAGYSNV</sequence>
<evidence type="ECO:0000313" key="3">
    <source>
        <dbReference type="Proteomes" id="UP001516023"/>
    </source>
</evidence>
<feature type="transmembrane region" description="Helical" evidence="1">
    <location>
        <begin position="113"/>
        <end position="132"/>
    </location>
</feature>
<accession>A0ABD3PSU4</accession>
<organism evidence="2 3">
    <name type="scientific">Cyclotella cryptica</name>
    <dbReference type="NCBI Taxonomy" id="29204"/>
    <lineage>
        <taxon>Eukaryota</taxon>
        <taxon>Sar</taxon>
        <taxon>Stramenopiles</taxon>
        <taxon>Ochrophyta</taxon>
        <taxon>Bacillariophyta</taxon>
        <taxon>Coscinodiscophyceae</taxon>
        <taxon>Thalassiosirophycidae</taxon>
        <taxon>Stephanodiscales</taxon>
        <taxon>Stephanodiscaceae</taxon>
        <taxon>Cyclotella</taxon>
    </lineage>
</organism>
<dbReference type="Proteomes" id="UP001516023">
    <property type="component" value="Unassembled WGS sequence"/>
</dbReference>
<dbReference type="EMBL" id="JABMIG020000120">
    <property type="protein sequence ID" value="KAL3790937.1"/>
    <property type="molecule type" value="Genomic_DNA"/>
</dbReference>
<gene>
    <name evidence="2" type="ORF">HJC23_004919</name>
</gene>
<keyword evidence="1" id="KW-0472">Membrane</keyword>
<feature type="transmembrane region" description="Helical" evidence="1">
    <location>
        <begin position="52"/>
        <end position="72"/>
    </location>
</feature>
<feature type="transmembrane region" description="Helical" evidence="1">
    <location>
        <begin position="84"/>
        <end position="107"/>
    </location>
</feature>
<evidence type="ECO:0000313" key="2">
    <source>
        <dbReference type="EMBL" id="KAL3790937.1"/>
    </source>
</evidence>
<protein>
    <submittedName>
        <fullName evidence="2">Uncharacterized protein</fullName>
    </submittedName>
</protein>
<feature type="transmembrane region" description="Helical" evidence="1">
    <location>
        <begin position="259"/>
        <end position="277"/>
    </location>
</feature>
<feature type="transmembrane region" description="Helical" evidence="1">
    <location>
        <begin position="12"/>
        <end position="32"/>
    </location>
</feature>
<dbReference type="AlphaFoldDB" id="A0ABD3PSU4"/>
<keyword evidence="1" id="KW-0812">Transmembrane</keyword>